<name>A0A060H5K9_XYLFS</name>
<keyword evidence="5" id="KW-0808">Transferase</keyword>
<evidence type="ECO:0000256" key="2">
    <source>
        <dbReference type="ARBA" id="ARBA00022741"/>
    </source>
</evidence>
<dbReference type="HAMAP" id="MF_00376">
    <property type="entry name" value="Dephospho_CoA_kinase"/>
    <property type="match status" value="1"/>
</dbReference>
<dbReference type="PROSITE" id="PS51219">
    <property type="entry name" value="DPCK"/>
    <property type="match status" value="1"/>
</dbReference>
<dbReference type="Gene3D" id="3.40.50.300">
    <property type="entry name" value="P-loop containing nucleotide triphosphate hydrolases"/>
    <property type="match status" value="1"/>
</dbReference>
<keyword evidence="5" id="KW-0963">Cytoplasm</keyword>
<protein>
    <recommendedName>
        <fullName evidence="5 6">Dephospho-CoA kinase</fullName>
        <ecNumber evidence="5 6">2.7.1.24</ecNumber>
    </recommendedName>
    <alternativeName>
        <fullName evidence="5">Dephosphocoenzyme A kinase</fullName>
    </alternativeName>
</protein>
<dbReference type="RefSeq" id="WP_020851236.1">
    <property type="nucleotide sequence ID" value="NZ_CP006696.1"/>
</dbReference>
<organism evidence="7 8">
    <name type="scientific">Xylella fastidiosa subsp. sandyi Ann-1</name>
    <dbReference type="NCBI Taxonomy" id="155920"/>
    <lineage>
        <taxon>Bacteria</taxon>
        <taxon>Pseudomonadati</taxon>
        <taxon>Pseudomonadota</taxon>
        <taxon>Gammaproteobacteria</taxon>
        <taxon>Lysobacterales</taxon>
        <taxon>Lysobacteraceae</taxon>
        <taxon>Xylella</taxon>
    </lineage>
</organism>
<evidence type="ECO:0000256" key="5">
    <source>
        <dbReference type="HAMAP-Rule" id="MF_00376"/>
    </source>
</evidence>
<dbReference type="PANTHER" id="PTHR10695:SF46">
    <property type="entry name" value="BIFUNCTIONAL COENZYME A SYNTHASE-RELATED"/>
    <property type="match status" value="1"/>
</dbReference>
<dbReference type="InterPro" id="IPR027417">
    <property type="entry name" value="P-loop_NTPase"/>
</dbReference>
<dbReference type="HOGENOM" id="CLU_057180_1_2_6"/>
<dbReference type="InterPro" id="IPR001977">
    <property type="entry name" value="Depp_CoAkinase"/>
</dbReference>
<keyword evidence="4 5" id="KW-0173">Coenzyme A biosynthesis</keyword>
<dbReference type="GO" id="GO:0005737">
    <property type="term" value="C:cytoplasm"/>
    <property type="evidence" value="ECO:0007669"/>
    <property type="project" value="UniProtKB-SubCell"/>
</dbReference>
<dbReference type="NCBIfam" id="TIGR00152">
    <property type="entry name" value="dephospho-CoA kinase"/>
    <property type="match status" value="1"/>
</dbReference>
<dbReference type="PANTHER" id="PTHR10695">
    <property type="entry name" value="DEPHOSPHO-COA KINASE-RELATED"/>
    <property type="match status" value="1"/>
</dbReference>
<proteinExistence type="inferred from homology"/>
<evidence type="ECO:0000256" key="3">
    <source>
        <dbReference type="ARBA" id="ARBA00022840"/>
    </source>
</evidence>
<sequence length="207" mass="22267">MSVYAVGLTGGIACGKSLLAQLFEALNTTVVDADTIARQVVEPGPVLNCIVARFGSKILRADGCLDRRFLRQRVFADVAERKALEAIVHPVIRARLKQAAAAAAGPYVLVVIPLLAEAGGRIGYPWLQRILVVDAIPEVQHARLMQRDSIDAEQASLMIAAQIGRKERLAIADDIVFNDGDPAHLGGQVCNLDARYRALASVFSDVD</sequence>
<dbReference type="Pfam" id="PF01121">
    <property type="entry name" value="CoaE"/>
    <property type="match status" value="1"/>
</dbReference>
<evidence type="ECO:0000256" key="1">
    <source>
        <dbReference type="ARBA" id="ARBA00009018"/>
    </source>
</evidence>
<comment type="similarity">
    <text evidence="1 5">Belongs to the CoaE family.</text>
</comment>
<dbReference type="SUPFAM" id="SSF52540">
    <property type="entry name" value="P-loop containing nucleoside triphosphate hydrolases"/>
    <property type="match status" value="1"/>
</dbReference>
<dbReference type="CDD" id="cd02022">
    <property type="entry name" value="DPCK"/>
    <property type="match status" value="1"/>
</dbReference>
<dbReference type="GO" id="GO:0005524">
    <property type="term" value="F:ATP binding"/>
    <property type="evidence" value="ECO:0007669"/>
    <property type="project" value="UniProtKB-UniRule"/>
</dbReference>
<dbReference type="Proteomes" id="UP000027215">
    <property type="component" value="Chromosome"/>
</dbReference>
<accession>A0A060H5K9</accession>
<keyword evidence="3 5" id="KW-0067">ATP-binding</keyword>
<dbReference type="AlphaFoldDB" id="A0A060H5K9"/>
<reference evidence="7 8" key="1">
    <citation type="submission" date="2013-08" db="EMBL/GenBank/DDBJ databases">
        <authorList>
            <person name="Stouthamer R."/>
            <person name="Nunney L."/>
        </authorList>
    </citation>
    <scope>NUCLEOTIDE SEQUENCE [LARGE SCALE GENOMIC DNA]</scope>
    <source>
        <strain evidence="8">ann-1</strain>
    </source>
</reference>
<evidence type="ECO:0000256" key="6">
    <source>
        <dbReference type="NCBIfam" id="TIGR00152"/>
    </source>
</evidence>
<dbReference type="EC" id="2.7.1.24" evidence="5 6"/>
<comment type="pathway">
    <text evidence="5">Cofactor biosynthesis; coenzyme A biosynthesis; CoA from (R)-pantothenate: step 5/5.</text>
</comment>
<dbReference type="PATRIC" id="fig|155920.8.peg.3188"/>
<keyword evidence="2 5" id="KW-0547">Nucleotide-binding</keyword>
<comment type="function">
    <text evidence="5">Catalyzes the phosphorylation of the 3'-hydroxyl group of dephosphocoenzyme A to form coenzyme A.</text>
</comment>
<keyword evidence="5 7" id="KW-0418">Kinase</keyword>
<gene>
    <name evidence="5" type="primary">coaE</name>
    <name evidence="7" type="ORF">D934_13455</name>
</gene>
<dbReference type="EMBL" id="CP006696">
    <property type="protein sequence ID" value="AIC10848.1"/>
    <property type="molecule type" value="Genomic_DNA"/>
</dbReference>
<dbReference type="GO" id="GO:0015937">
    <property type="term" value="P:coenzyme A biosynthetic process"/>
    <property type="evidence" value="ECO:0007669"/>
    <property type="project" value="UniProtKB-UniRule"/>
</dbReference>
<evidence type="ECO:0000256" key="4">
    <source>
        <dbReference type="ARBA" id="ARBA00022993"/>
    </source>
</evidence>
<feature type="binding site" evidence="5">
    <location>
        <begin position="13"/>
        <end position="18"/>
    </location>
    <ligand>
        <name>ATP</name>
        <dbReference type="ChEBI" id="CHEBI:30616"/>
    </ligand>
</feature>
<comment type="catalytic activity">
    <reaction evidence="5">
        <text>3'-dephospho-CoA + ATP = ADP + CoA + H(+)</text>
        <dbReference type="Rhea" id="RHEA:18245"/>
        <dbReference type="ChEBI" id="CHEBI:15378"/>
        <dbReference type="ChEBI" id="CHEBI:30616"/>
        <dbReference type="ChEBI" id="CHEBI:57287"/>
        <dbReference type="ChEBI" id="CHEBI:57328"/>
        <dbReference type="ChEBI" id="CHEBI:456216"/>
        <dbReference type="EC" id="2.7.1.24"/>
    </reaction>
</comment>
<dbReference type="GO" id="GO:0004140">
    <property type="term" value="F:dephospho-CoA kinase activity"/>
    <property type="evidence" value="ECO:0007669"/>
    <property type="project" value="UniProtKB-UniRule"/>
</dbReference>
<evidence type="ECO:0000313" key="8">
    <source>
        <dbReference type="Proteomes" id="UP000027215"/>
    </source>
</evidence>
<comment type="subcellular location">
    <subcellularLocation>
        <location evidence="5">Cytoplasm</location>
    </subcellularLocation>
</comment>
<dbReference type="KEGG" id="xfs:D934_13455"/>
<dbReference type="UniPathway" id="UPA00241">
    <property type="reaction ID" value="UER00356"/>
</dbReference>
<evidence type="ECO:0000313" key="7">
    <source>
        <dbReference type="EMBL" id="AIC10848.1"/>
    </source>
</evidence>